<evidence type="ECO:0000259" key="2">
    <source>
        <dbReference type="Pfam" id="PF20237"/>
    </source>
</evidence>
<keyword evidence="4" id="KW-1185">Reference proteome</keyword>
<reference evidence="3 4" key="1">
    <citation type="journal article" date="2018" name="IMA Fungus">
        <title>IMA Genome-F 9: Draft genome sequence of Annulohypoxylon stygium, Aspergillus mulundensis, Berkeleyomyces basicola (syn. Thielaviopsis basicola), Ceratocystis smalleyi, two Cercospora beticola strains, Coleophoma cylindrospora, Fusarium fracticaudum, Phialophora cf. hyalina, and Morchella septimelata.</title>
        <authorList>
            <person name="Wingfield B.D."/>
            <person name="Bills G.F."/>
            <person name="Dong Y."/>
            <person name="Huang W."/>
            <person name="Nel W.J."/>
            <person name="Swalarsk-Parry B.S."/>
            <person name="Vaghefi N."/>
            <person name="Wilken P.M."/>
            <person name="An Z."/>
            <person name="de Beer Z.W."/>
            <person name="De Vos L."/>
            <person name="Chen L."/>
            <person name="Duong T.A."/>
            <person name="Gao Y."/>
            <person name="Hammerbacher A."/>
            <person name="Kikkert J.R."/>
            <person name="Li Y."/>
            <person name="Li H."/>
            <person name="Li K."/>
            <person name="Li Q."/>
            <person name="Liu X."/>
            <person name="Ma X."/>
            <person name="Naidoo K."/>
            <person name="Pethybridge S.J."/>
            <person name="Sun J."/>
            <person name="Steenkamp E.T."/>
            <person name="van der Nest M.A."/>
            <person name="van Wyk S."/>
            <person name="Wingfield M.J."/>
            <person name="Xiong C."/>
            <person name="Yue Q."/>
            <person name="Zhang X."/>
        </authorList>
    </citation>
    <scope>NUCLEOTIDE SEQUENCE [LARGE SCALE GENOMIC DNA]</scope>
    <source>
        <strain evidence="3 4">BP 5553</strain>
    </source>
</reference>
<organism evidence="3 4">
    <name type="scientific">Venustampulla echinocandica</name>
    <dbReference type="NCBI Taxonomy" id="2656787"/>
    <lineage>
        <taxon>Eukaryota</taxon>
        <taxon>Fungi</taxon>
        <taxon>Dikarya</taxon>
        <taxon>Ascomycota</taxon>
        <taxon>Pezizomycotina</taxon>
        <taxon>Leotiomycetes</taxon>
        <taxon>Helotiales</taxon>
        <taxon>Pleuroascaceae</taxon>
        <taxon>Venustampulla</taxon>
    </lineage>
</organism>
<keyword evidence="1" id="KW-0812">Transmembrane</keyword>
<feature type="transmembrane region" description="Helical" evidence="1">
    <location>
        <begin position="271"/>
        <end position="288"/>
    </location>
</feature>
<dbReference type="PANTHER" id="PTHR34502:SF4">
    <property type="entry name" value="DUF6594 DOMAIN-CONTAINING PROTEIN"/>
    <property type="match status" value="1"/>
</dbReference>
<gene>
    <name evidence="3" type="ORF">BP5553_10095</name>
</gene>
<feature type="transmembrane region" description="Helical" evidence="1">
    <location>
        <begin position="246"/>
        <end position="265"/>
    </location>
</feature>
<name>A0A370TAE3_9HELO</name>
<evidence type="ECO:0000313" key="3">
    <source>
        <dbReference type="EMBL" id="RDL30750.1"/>
    </source>
</evidence>
<dbReference type="Proteomes" id="UP000254866">
    <property type="component" value="Unassembled WGS sequence"/>
</dbReference>
<comment type="caution">
    <text evidence="3">The sequence shown here is derived from an EMBL/GenBank/DDBJ whole genome shotgun (WGS) entry which is preliminary data.</text>
</comment>
<dbReference type="PANTHER" id="PTHR34502">
    <property type="entry name" value="DUF6594 DOMAIN-CONTAINING PROTEIN-RELATED"/>
    <property type="match status" value="1"/>
</dbReference>
<protein>
    <recommendedName>
        <fullName evidence="2">DUF6594 domain-containing protein</fullName>
    </recommendedName>
</protein>
<keyword evidence="1" id="KW-0472">Membrane</keyword>
<dbReference type="Pfam" id="PF20237">
    <property type="entry name" value="DUF6594"/>
    <property type="match status" value="1"/>
</dbReference>
<dbReference type="EMBL" id="NPIC01000014">
    <property type="protein sequence ID" value="RDL30750.1"/>
    <property type="molecule type" value="Genomic_DNA"/>
</dbReference>
<evidence type="ECO:0000256" key="1">
    <source>
        <dbReference type="SAM" id="Phobius"/>
    </source>
</evidence>
<sequence length="290" mass="33098">MADLESNSTPLEYLEGYSDLAAFKASDTQFSVWRRFDRLGAQNLLYYEAEVQHLEFELEKLDEDDKNIIRTGSESEKIGTDARARCWEVLVIQVDRGDEKAIERLDLIMRLRVAMKEYEKALLRRNRISSFGKPDHNSFLAFSKWFRTRVPLRDTGFHLLDDEDDLCCADAGEAPDRLSSLIQRHLGYYVRQNKQIPQSWGEGQLYYYPTERIAWIVAILSVLISTILLIVAIVVLYFVKPMGTRLGIVAAFTVMFTAFIGLLTNARRAEIFGSTAAYAAVLVVFVSVSN</sequence>
<evidence type="ECO:0000313" key="4">
    <source>
        <dbReference type="Proteomes" id="UP000254866"/>
    </source>
</evidence>
<feature type="transmembrane region" description="Helical" evidence="1">
    <location>
        <begin position="213"/>
        <end position="239"/>
    </location>
</feature>
<accession>A0A370TAE3</accession>
<proteinExistence type="predicted"/>
<dbReference type="RefSeq" id="XP_031865126.1">
    <property type="nucleotide sequence ID" value="XM_032018718.1"/>
</dbReference>
<feature type="domain" description="DUF6594" evidence="2">
    <location>
        <begin position="17"/>
        <end position="283"/>
    </location>
</feature>
<dbReference type="AlphaFoldDB" id="A0A370TAE3"/>
<dbReference type="InterPro" id="IPR046529">
    <property type="entry name" value="DUF6594"/>
</dbReference>
<dbReference type="STRING" id="2656787.A0A370TAE3"/>
<dbReference type="OrthoDB" id="3533814at2759"/>
<keyword evidence="1" id="KW-1133">Transmembrane helix</keyword>
<dbReference type="GeneID" id="43602944"/>